<proteinExistence type="predicted"/>
<sequence length="110" mass="11418">MAFVAQLPRNPDRVPLPHRNNRINCSRYRRVTPGAASEVGSGAGAADPVLAALLVQGGAGSDGDLQVREAEAQVLLDDAHQRLPRTREGPGPLSGPGPSSDLGQAFTVIS</sequence>
<name>A0A917ARS4_9MICC</name>
<evidence type="ECO:0000256" key="1">
    <source>
        <dbReference type="SAM" id="MobiDB-lite"/>
    </source>
</evidence>
<feature type="compositionally biased region" description="Basic and acidic residues" evidence="1">
    <location>
        <begin position="77"/>
        <end position="88"/>
    </location>
</feature>
<reference evidence="2" key="2">
    <citation type="submission" date="2020-09" db="EMBL/GenBank/DDBJ databases">
        <authorList>
            <person name="Sun Q."/>
            <person name="Zhou Y."/>
        </authorList>
    </citation>
    <scope>NUCLEOTIDE SEQUENCE</scope>
    <source>
        <strain evidence="2">CGMCC 1.15388</strain>
    </source>
</reference>
<comment type="caution">
    <text evidence="2">The sequence shown here is derived from an EMBL/GenBank/DDBJ whole genome shotgun (WGS) entry which is preliminary data.</text>
</comment>
<gene>
    <name evidence="2" type="ORF">GCM10011401_16150</name>
</gene>
<feature type="region of interest" description="Disordered" evidence="1">
    <location>
        <begin position="1"/>
        <end position="20"/>
    </location>
</feature>
<keyword evidence="3" id="KW-1185">Reference proteome</keyword>
<evidence type="ECO:0000313" key="2">
    <source>
        <dbReference type="EMBL" id="GGE69560.1"/>
    </source>
</evidence>
<dbReference type="EMBL" id="BMIS01000006">
    <property type="protein sequence ID" value="GGE69560.1"/>
    <property type="molecule type" value="Genomic_DNA"/>
</dbReference>
<feature type="region of interest" description="Disordered" evidence="1">
    <location>
        <begin position="77"/>
        <end position="110"/>
    </location>
</feature>
<accession>A0A917ARS4</accession>
<protein>
    <submittedName>
        <fullName evidence="2">Uncharacterized protein</fullName>
    </submittedName>
</protein>
<reference evidence="2" key="1">
    <citation type="journal article" date="2014" name="Int. J. Syst. Evol. Microbiol.">
        <title>Complete genome sequence of Corynebacterium casei LMG S-19264T (=DSM 44701T), isolated from a smear-ripened cheese.</title>
        <authorList>
            <consortium name="US DOE Joint Genome Institute (JGI-PGF)"/>
            <person name="Walter F."/>
            <person name="Albersmeier A."/>
            <person name="Kalinowski J."/>
            <person name="Ruckert C."/>
        </authorList>
    </citation>
    <scope>NUCLEOTIDE SEQUENCE</scope>
    <source>
        <strain evidence="2">CGMCC 1.15388</strain>
    </source>
</reference>
<dbReference type="AlphaFoldDB" id="A0A917ARS4"/>
<organism evidence="2 3">
    <name type="scientific">Nesterenkonia cremea</name>
    <dbReference type="NCBI Taxonomy" id="1882340"/>
    <lineage>
        <taxon>Bacteria</taxon>
        <taxon>Bacillati</taxon>
        <taxon>Actinomycetota</taxon>
        <taxon>Actinomycetes</taxon>
        <taxon>Micrococcales</taxon>
        <taxon>Micrococcaceae</taxon>
        <taxon>Nesterenkonia</taxon>
    </lineage>
</organism>
<dbReference type="Proteomes" id="UP000633136">
    <property type="component" value="Unassembled WGS sequence"/>
</dbReference>
<evidence type="ECO:0000313" key="3">
    <source>
        <dbReference type="Proteomes" id="UP000633136"/>
    </source>
</evidence>